<accession>A0AAV8UIK3</accession>
<reference evidence="1 2" key="1">
    <citation type="journal article" date="2023" name="Nat. Commun.">
        <title>Origin of minicircular mitochondrial genomes in red algae.</title>
        <authorList>
            <person name="Lee Y."/>
            <person name="Cho C.H."/>
            <person name="Lee Y.M."/>
            <person name="Park S.I."/>
            <person name="Yang J.H."/>
            <person name="West J.A."/>
            <person name="Bhattacharya D."/>
            <person name="Yoon H.S."/>
        </authorList>
    </citation>
    <scope>NUCLEOTIDE SEQUENCE [LARGE SCALE GENOMIC DNA]</scope>
    <source>
        <strain evidence="1 2">CCMP1338</strain>
        <tissue evidence="1">Whole cell</tissue>
    </source>
</reference>
<gene>
    <name evidence="1" type="ORF">NDN08_006721</name>
</gene>
<dbReference type="Proteomes" id="UP001157974">
    <property type="component" value="Unassembled WGS sequence"/>
</dbReference>
<dbReference type="EMBL" id="JAMWBK010000009">
    <property type="protein sequence ID" value="KAJ8902314.1"/>
    <property type="molecule type" value="Genomic_DNA"/>
</dbReference>
<evidence type="ECO:0000313" key="2">
    <source>
        <dbReference type="Proteomes" id="UP001157974"/>
    </source>
</evidence>
<proteinExistence type="predicted"/>
<organism evidence="1 2">
    <name type="scientific">Rhodosorus marinus</name>
    <dbReference type="NCBI Taxonomy" id="101924"/>
    <lineage>
        <taxon>Eukaryota</taxon>
        <taxon>Rhodophyta</taxon>
        <taxon>Stylonematophyceae</taxon>
        <taxon>Stylonematales</taxon>
        <taxon>Stylonemataceae</taxon>
        <taxon>Rhodosorus</taxon>
    </lineage>
</organism>
<protein>
    <submittedName>
        <fullName evidence="1">Uncharacterized protein</fullName>
    </submittedName>
</protein>
<sequence>MKHCGAEAGVLVTCNLRIWVTLTCGILIREIMERERGSAEFAPQGQVSSESIRLISVVAASGKMRRRLDSTSTGKRARSPCCI</sequence>
<evidence type="ECO:0000313" key="1">
    <source>
        <dbReference type="EMBL" id="KAJ8902314.1"/>
    </source>
</evidence>
<comment type="caution">
    <text evidence="1">The sequence shown here is derived from an EMBL/GenBank/DDBJ whole genome shotgun (WGS) entry which is preliminary data.</text>
</comment>
<name>A0AAV8UIK3_9RHOD</name>
<dbReference type="AlphaFoldDB" id="A0AAV8UIK3"/>
<keyword evidence="2" id="KW-1185">Reference proteome</keyword>